<dbReference type="AlphaFoldDB" id="A0A7K3RVR3"/>
<dbReference type="InterPro" id="IPR007396">
    <property type="entry name" value="TR_PAI2-type"/>
</dbReference>
<proteinExistence type="predicted"/>
<sequence>MYVPEQYRPRDASWTLELIRSNPLALLVTNGPQHPWATHVPVLFAEEPDGPEGPDGLDATGDDLVGRRLLGHLNLMNPHWEALAGAGHALLVFQGPGSYVSPTVYETAPAAPTWDFTSVHVHGALRLIDDPDDLRKIVQATVRAYEREVGTDWDMSESLEYFERLLPGVRGFEIKIESVDSMFKLSQEQLPETVTKVIDSFRRSDGGRRQELATMIERAASDKPGDLASYRHPRVPREDEPCSAPC</sequence>
<reference evidence="2 3" key="1">
    <citation type="submission" date="2020-01" db="EMBL/GenBank/DDBJ databases">
        <title>Insect and environment-associated Actinomycetes.</title>
        <authorList>
            <person name="Currrie C."/>
            <person name="Chevrette M."/>
            <person name="Carlson C."/>
            <person name="Stubbendieck R."/>
            <person name="Wendt-Pienkowski E."/>
        </authorList>
    </citation>
    <scope>NUCLEOTIDE SEQUENCE [LARGE SCALE GENOMIC DNA]</scope>
    <source>
        <strain evidence="2 3">SID7590</strain>
    </source>
</reference>
<gene>
    <name evidence="2" type="ORF">G3I50_12820</name>
</gene>
<dbReference type="SMR" id="A0A7K3RVR3"/>
<dbReference type="Pfam" id="PF04299">
    <property type="entry name" value="FMN_bind_2"/>
    <property type="match status" value="1"/>
</dbReference>
<dbReference type="RefSeq" id="WP_164202193.1">
    <property type="nucleotide sequence ID" value="NZ_JAAGMP010000599.1"/>
</dbReference>
<evidence type="ECO:0000313" key="3">
    <source>
        <dbReference type="Proteomes" id="UP000469670"/>
    </source>
</evidence>
<protein>
    <submittedName>
        <fullName evidence="2">FMN-binding negative transcriptional regulator</fullName>
    </submittedName>
</protein>
<dbReference type="PIRSF" id="PIRSF010372">
    <property type="entry name" value="PaiB"/>
    <property type="match status" value="1"/>
</dbReference>
<dbReference type="Gene3D" id="2.30.110.10">
    <property type="entry name" value="Electron Transport, Fmn-binding Protein, Chain A"/>
    <property type="match status" value="1"/>
</dbReference>
<dbReference type="EMBL" id="JAAGMP010000599">
    <property type="protein sequence ID" value="NEC19133.1"/>
    <property type="molecule type" value="Genomic_DNA"/>
</dbReference>
<dbReference type="PANTHER" id="PTHR35802:SF1">
    <property type="entry name" value="PROTEASE SYNTHASE AND SPORULATION PROTEIN PAI 2"/>
    <property type="match status" value="1"/>
</dbReference>
<accession>A0A7K3RVR3</accession>
<dbReference type="Proteomes" id="UP000469670">
    <property type="component" value="Unassembled WGS sequence"/>
</dbReference>
<dbReference type="InterPro" id="IPR012349">
    <property type="entry name" value="Split_barrel_FMN-bd"/>
</dbReference>
<comment type="caution">
    <text evidence="2">The sequence shown here is derived from an EMBL/GenBank/DDBJ whole genome shotgun (WGS) entry which is preliminary data.</text>
</comment>
<evidence type="ECO:0000256" key="1">
    <source>
        <dbReference type="SAM" id="MobiDB-lite"/>
    </source>
</evidence>
<evidence type="ECO:0000313" key="2">
    <source>
        <dbReference type="EMBL" id="NEC19133.1"/>
    </source>
</evidence>
<organism evidence="2 3">
    <name type="scientific">Streptomyces parvus</name>
    <dbReference type="NCBI Taxonomy" id="66428"/>
    <lineage>
        <taxon>Bacteria</taxon>
        <taxon>Bacillati</taxon>
        <taxon>Actinomycetota</taxon>
        <taxon>Actinomycetes</taxon>
        <taxon>Kitasatosporales</taxon>
        <taxon>Streptomycetaceae</taxon>
        <taxon>Streptomyces</taxon>
    </lineage>
</organism>
<feature type="region of interest" description="Disordered" evidence="1">
    <location>
        <begin position="217"/>
        <end position="246"/>
    </location>
</feature>
<dbReference type="SUPFAM" id="SSF50475">
    <property type="entry name" value="FMN-binding split barrel"/>
    <property type="match status" value="1"/>
</dbReference>
<name>A0A7K3RVR3_9ACTN</name>
<dbReference type="PANTHER" id="PTHR35802">
    <property type="entry name" value="PROTEASE SYNTHASE AND SPORULATION PROTEIN PAI 2"/>
    <property type="match status" value="1"/>
</dbReference>